<keyword evidence="4" id="KW-1185">Reference proteome</keyword>
<evidence type="ECO:0000256" key="1">
    <source>
        <dbReference type="SAM" id="Coils"/>
    </source>
</evidence>
<evidence type="ECO:0000313" key="4">
    <source>
        <dbReference type="Proteomes" id="UP000886595"/>
    </source>
</evidence>
<feature type="region of interest" description="Disordered" evidence="2">
    <location>
        <begin position="304"/>
        <end position="323"/>
    </location>
</feature>
<keyword evidence="1" id="KW-0175">Coiled coil</keyword>
<name>A0A8X7QA06_BRACI</name>
<dbReference type="OrthoDB" id="1037239at2759"/>
<feature type="compositionally biased region" description="Basic and acidic residues" evidence="2">
    <location>
        <begin position="484"/>
        <end position="495"/>
    </location>
</feature>
<comment type="caution">
    <text evidence="3">The sequence shown here is derived from an EMBL/GenBank/DDBJ whole genome shotgun (WGS) entry which is preliminary data.</text>
</comment>
<accession>A0A8X7QA06</accession>
<dbReference type="AlphaFoldDB" id="A0A8X7QA06"/>
<evidence type="ECO:0000256" key="2">
    <source>
        <dbReference type="SAM" id="MobiDB-lite"/>
    </source>
</evidence>
<gene>
    <name evidence="3" type="ORF">Bca52824_073127</name>
</gene>
<evidence type="ECO:0000313" key="3">
    <source>
        <dbReference type="EMBL" id="KAG2266048.1"/>
    </source>
</evidence>
<feature type="region of interest" description="Disordered" evidence="2">
    <location>
        <begin position="484"/>
        <end position="508"/>
    </location>
</feature>
<organism evidence="3 4">
    <name type="scientific">Brassica carinata</name>
    <name type="common">Ethiopian mustard</name>
    <name type="synonym">Abyssinian cabbage</name>
    <dbReference type="NCBI Taxonomy" id="52824"/>
    <lineage>
        <taxon>Eukaryota</taxon>
        <taxon>Viridiplantae</taxon>
        <taxon>Streptophyta</taxon>
        <taxon>Embryophyta</taxon>
        <taxon>Tracheophyta</taxon>
        <taxon>Spermatophyta</taxon>
        <taxon>Magnoliopsida</taxon>
        <taxon>eudicotyledons</taxon>
        <taxon>Gunneridae</taxon>
        <taxon>Pentapetalae</taxon>
        <taxon>rosids</taxon>
        <taxon>malvids</taxon>
        <taxon>Brassicales</taxon>
        <taxon>Brassicaceae</taxon>
        <taxon>Brassiceae</taxon>
        <taxon>Brassica</taxon>
    </lineage>
</organism>
<protein>
    <recommendedName>
        <fullName evidence="5">Retrotransposon gag domain-containing protein</fullName>
    </recommendedName>
</protein>
<sequence length="691" mass="79292">MEEERHVQNLRATLSQQSAALQKLQLKIAQLKKRNQAQGQRPLEGERRFADVPGAVYVKPKPPDPSRINQTPTSKTHNNHVVNSRFDYNSFADKIELFKFSGKRGYLRWERNLDEWFHFNSILRKERLAYAIDQLREEAFKWWVQEEDDRRFYNEPTIKTWRALKEVMRDRFAPDFTSSEIQELYPRRYPIHGSKEARRLVAQEGQRILSQQDNFQPNQGHAIVHCLDQKSDILKVSKMSTSVGQNTLIRSKDKPEQAIVQVKAKVSHILDKSFHKSSTTCMMHLSLSKSVITGIKEPRYIEEETPGTSLPTDQKEAQSTKQSKLLNKPKPVIIVSNQGKCQTTPLDTGLNICILGTGIPDEIHILTEPEHEFNQNPHHKWKPKTEQKIVQVPKPEVNFTLDHHDIINSMTRLMHLSCPRKSEIITGSLGEYKAKKEQEVLAATTNLRVNCSMFMSFYKSLYFGIIYLSLPRCFDPGISQEEHKNRAELSQKDGHTNQGKQLQERRPSNQICPKKNIILHHADAPKNVKKISGCKEESFKEIPQDNLLLRGGFTPKMVRTEPTRSMKDHPLKKRGNAKVHSRGVIISYLLKEEPPDAQSIPKPKQYQGKTLESQKNMKADLLYLGAGYQVSRSKLCQGGRYDAAIRSATEPEVNPKPYSTSQGANQDIRALNMPYLKNHGGLNYEANFYGF</sequence>
<dbReference type="EMBL" id="JAAMPC010000014">
    <property type="protein sequence ID" value="KAG2266048.1"/>
    <property type="molecule type" value="Genomic_DNA"/>
</dbReference>
<feature type="coiled-coil region" evidence="1">
    <location>
        <begin position="7"/>
        <end position="41"/>
    </location>
</feature>
<dbReference type="Proteomes" id="UP000886595">
    <property type="component" value="Unassembled WGS sequence"/>
</dbReference>
<reference evidence="3 4" key="1">
    <citation type="submission" date="2020-02" db="EMBL/GenBank/DDBJ databases">
        <authorList>
            <person name="Ma Q."/>
            <person name="Huang Y."/>
            <person name="Song X."/>
            <person name="Pei D."/>
        </authorList>
    </citation>
    <scope>NUCLEOTIDE SEQUENCE [LARGE SCALE GENOMIC DNA]</scope>
    <source>
        <strain evidence="3">Sxm20200214</strain>
        <tissue evidence="3">Leaf</tissue>
    </source>
</reference>
<evidence type="ECO:0008006" key="5">
    <source>
        <dbReference type="Google" id="ProtNLM"/>
    </source>
</evidence>
<proteinExistence type="predicted"/>